<dbReference type="RefSeq" id="WP_135152010.1">
    <property type="nucleotide sequence ID" value="NZ_SOMN01000010.1"/>
</dbReference>
<gene>
    <name evidence="2" type="ORF">E2980_09780</name>
</gene>
<organism evidence="2 3">
    <name type="scientific">Cohnella luojiensis</name>
    <dbReference type="NCBI Taxonomy" id="652876"/>
    <lineage>
        <taxon>Bacteria</taxon>
        <taxon>Bacillati</taxon>
        <taxon>Bacillota</taxon>
        <taxon>Bacilli</taxon>
        <taxon>Bacillales</taxon>
        <taxon>Paenibacillaceae</taxon>
        <taxon>Cohnella</taxon>
    </lineage>
</organism>
<comment type="caution">
    <text evidence="2">The sequence shown here is derived from an EMBL/GenBank/DDBJ whole genome shotgun (WGS) entry which is preliminary data.</text>
</comment>
<dbReference type="OrthoDB" id="2610541at2"/>
<dbReference type="Proteomes" id="UP000297900">
    <property type="component" value="Unassembled WGS sequence"/>
</dbReference>
<keyword evidence="3" id="KW-1185">Reference proteome</keyword>
<keyword evidence="1" id="KW-0175">Coiled coil</keyword>
<name>A0A4Y8M4E0_9BACL</name>
<protein>
    <submittedName>
        <fullName evidence="2">DUF2642 domain-containing protein</fullName>
    </submittedName>
</protein>
<sequence>MTLKVEDKTDCPPKKFKIKIPKKRKKRRGLSLLERFKRLRRQVARISRFLQRRLNALAEVLLGLQGVTNALRNDVNVLQAEVSDLTEEEDALRSQLQARIGTIITINTDAGTITGTLTAVGEDFAQILEASGAIVLVRFESINSFI</sequence>
<dbReference type="EMBL" id="SOMN01000010">
    <property type="protein sequence ID" value="TFE27185.1"/>
    <property type="molecule type" value="Genomic_DNA"/>
</dbReference>
<evidence type="ECO:0000313" key="2">
    <source>
        <dbReference type="EMBL" id="TFE27185.1"/>
    </source>
</evidence>
<reference evidence="2 3" key="1">
    <citation type="submission" date="2019-03" db="EMBL/GenBank/DDBJ databases">
        <title>Cohnella endophytica sp. nov., a novel endophytic bacterium isolated from bark of Sonneratia apetala.</title>
        <authorList>
            <person name="Tuo L."/>
        </authorList>
    </citation>
    <scope>NUCLEOTIDE SEQUENCE [LARGE SCALE GENOMIC DNA]</scope>
    <source>
        <strain evidence="2 3">CCTCC AB 208254</strain>
    </source>
</reference>
<accession>A0A4Y8M4E0</accession>
<dbReference type="AlphaFoldDB" id="A0A4Y8M4E0"/>
<evidence type="ECO:0000313" key="3">
    <source>
        <dbReference type="Proteomes" id="UP000297900"/>
    </source>
</evidence>
<proteinExistence type="predicted"/>
<feature type="coiled-coil region" evidence="1">
    <location>
        <begin position="68"/>
        <end position="95"/>
    </location>
</feature>
<evidence type="ECO:0000256" key="1">
    <source>
        <dbReference type="SAM" id="Coils"/>
    </source>
</evidence>